<dbReference type="GO" id="GO:0008720">
    <property type="term" value="F:D-lactate dehydrogenase (NAD+) activity"/>
    <property type="evidence" value="ECO:0007669"/>
    <property type="project" value="TreeGrafter"/>
</dbReference>
<accession>A0A2W4TAP1</accession>
<sequence length="548" mass="61664">MPFRCQCIFKLIGEAVENLSNALYAWREAIGTEHVITADADLQQAETATYLTEQRIPAILRPANRDEVQACVKIANQCKTPLYPISTGKNWGYGSSVPVRDNCVVLDLGRMDRIVSFDEDLAYITVEPGVTQQQVYDFLREKQSDLFLGVTGGPRDSSLIGATMDRGVAKGPYGDRFQYVLGTEAVLPTGECIHTGFGRFEQAQAGKTHRWGVGPYLDGLFSQSNLGIVTQMTFLLSPIASHFQICIFTLEEESQIEPLFDTLRTLLLRGTLDTAFVLSNDYRMFSYSQQYPWAETGGQTPLPAYLRENLREKWQAGLWFCEVALYSQSLEQAQIERNMVDAALRPYVSSLYFIDEAIVQQPDALRQMLPGYDPVEVQEWFVNNLQRGIPSDADIPMTYWRKSESLPAALNPDRDRCGFIWCAPVTPFVGSCVRESVAIVEETCQAHGYEPSMALNCINARNIYVTAAIIYDREVAGEDERAMACYEDLLGRLVAAGYLPYRLGTHAMNLLPPAQDDYNHLLRTLKQALDPNDILAPGRYDFRHEWEA</sequence>
<dbReference type="Pfam" id="PF01565">
    <property type="entry name" value="FAD_binding_4"/>
    <property type="match status" value="1"/>
</dbReference>
<evidence type="ECO:0000259" key="3">
    <source>
        <dbReference type="PROSITE" id="PS51387"/>
    </source>
</evidence>
<dbReference type="SUPFAM" id="SSF56176">
    <property type="entry name" value="FAD-binding/transporter-associated domain-like"/>
    <property type="match status" value="1"/>
</dbReference>
<keyword evidence="1" id="KW-0285">Flavoprotein</keyword>
<dbReference type="Gene3D" id="3.30.43.10">
    <property type="entry name" value="Uridine Diphospho-n-acetylenolpyruvylglucosamine Reductase, domain 2"/>
    <property type="match status" value="1"/>
</dbReference>
<dbReference type="InterPro" id="IPR016164">
    <property type="entry name" value="FAD-linked_Oxase-like_C"/>
</dbReference>
<dbReference type="PANTHER" id="PTHR11748">
    <property type="entry name" value="D-LACTATE DEHYDROGENASE"/>
    <property type="match status" value="1"/>
</dbReference>
<dbReference type="GO" id="GO:0004458">
    <property type="term" value="F:D-lactate dehydrogenase (cytochrome) activity"/>
    <property type="evidence" value="ECO:0007669"/>
    <property type="project" value="TreeGrafter"/>
</dbReference>
<dbReference type="AlphaFoldDB" id="A0A2W4TAP1"/>
<dbReference type="Gene3D" id="3.40.462.10">
    <property type="entry name" value="FAD-linked oxidases, C-terminal domain"/>
    <property type="match status" value="1"/>
</dbReference>
<evidence type="ECO:0000313" key="4">
    <source>
        <dbReference type="EMBL" id="PZN81704.1"/>
    </source>
</evidence>
<dbReference type="InterPro" id="IPR016171">
    <property type="entry name" value="Vanillyl_alc_oxidase_C-sub2"/>
</dbReference>
<dbReference type="SUPFAM" id="SSF55103">
    <property type="entry name" value="FAD-linked oxidases, C-terminal domain"/>
    <property type="match status" value="1"/>
</dbReference>
<protein>
    <submittedName>
        <fullName evidence="4">FAD-linked oxidase</fullName>
    </submittedName>
</protein>
<proteinExistence type="predicted"/>
<dbReference type="InterPro" id="IPR016167">
    <property type="entry name" value="FAD-bd_PCMH_sub1"/>
</dbReference>
<dbReference type="GO" id="GO:1903457">
    <property type="term" value="P:lactate catabolic process"/>
    <property type="evidence" value="ECO:0007669"/>
    <property type="project" value="TreeGrafter"/>
</dbReference>
<comment type="caution">
    <text evidence="4">The sequence shown here is derived from an EMBL/GenBank/DDBJ whole genome shotgun (WGS) entry which is preliminary data.</text>
</comment>
<dbReference type="InterPro" id="IPR016166">
    <property type="entry name" value="FAD-bd_PCMH"/>
</dbReference>
<dbReference type="EMBL" id="QJPH01000259">
    <property type="protein sequence ID" value="PZN81704.1"/>
    <property type="molecule type" value="Genomic_DNA"/>
</dbReference>
<dbReference type="PROSITE" id="PS51387">
    <property type="entry name" value="FAD_PCMH"/>
    <property type="match status" value="1"/>
</dbReference>
<dbReference type="Gene3D" id="3.30.465.10">
    <property type="match status" value="1"/>
</dbReference>
<feature type="domain" description="FAD-binding PCMH-type" evidence="3">
    <location>
        <begin position="52"/>
        <end position="239"/>
    </location>
</feature>
<dbReference type="InterPro" id="IPR036318">
    <property type="entry name" value="FAD-bd_PCMH-like_sf"/>
</dbReference>
<gene>
    <name evidence="4" type="ORF">DM484_07895</name>
</gene>
<dbReference type="InterPro" id="IPR016169">
    <property type="entry name" value="FAD-bd_PCMH_sub2"/>
</dbReference>
<evidence type="ECO:0000256" key="2">
    <source>
        <dbReference type="ARBA" id="ARBA00022827"/>
    </source>
</evidence>
<dbReference type="GO" id="GO:0071949">
    <property type="term" value="F:FAD binding"/>
    <property type="evidence" value="ECO:0007669"/>
    <property type="project" value="InterPro"/>
</dbReference>
<name>A0A2W4TAP1_9GAMM</name>
<organism evidence="4 5">
    <name type="scientific">Candidatus Methylumidiphilus alinenensis</name>
    <dbReference type="NCBI Taxonomy" id="2202197"/>
    <lineage>
        <taxon>Bacteria</taxon>
        <taxon>Pseudomonadati</taxon>
        <taxon>Pseudomonadota</taxon>
        <taxon>Gammaproteobacteria</taxon>
        <taxon>Methylococcales</taxon>
        <taxon>Candidatus Methylumidiphilus</taxon>
    </lineage>
</organism>
<dbReference type="Proteomes" id="UP000249396">
    <property type="component" value="Unassembled WGS sequence"/>
</dbReference>
<dbReference type="PANTHER" id="PTHR11748:SF114">
    <property type="entry name" value="ARYL-ALCOHOL OXIDASE VANILLYL-ALCOHOL OXIDASE (AFU_ORTHOLOGUE AFUA_3G09500)-RELATED"/>
    <property type="match status" value="1"/>
</dbReference>
<keyword evidence="2" id="KW-0274">FAD</keyword>
<dbReference type="InterPro" id="IPR006094">
    <property type="entry name" value="Oxid_FAD_bind_N"/>
</dbReference>
<reference evidence="4 5" key="1">
    <citation type="journal article" date="2018" name="Aquat. Microb. Ecol.">
        <title>Gammaproteobacterial methanotrophs dominate.</title>
        <authorList>
            <person name="Rissanen A.J."/>
            <person name="Saarenheimo J."/>
            <person name="Tiirola M."/>
            <person name="Peura S."/>
            <person name="Aalto S.L."/>
            <person name="Karvinen A."/>
            <person name="Nykanen H."/>
        </authorList>
    </citation>
    <scope>NUCLEOTIDE SEQUENCE [LARGE SCALE GENOMIC DNA]</scope>
    <source>
        <strain evidence="4">AMbin10</strain>
    </source>
</reference>
<evidence type="ECO:0000313" key="5">
    <source>
        <dbReference type="Proteomes" id="UP000249396"/>
    </source>
</evidence>
<dbReference type="InterPro" id="IPR016170">
    <property type="entry name" value="Cytok_DH_C_sf"/>
</dbReference>
<dbReference type="Gene3D" id="1.10.45.10">
    <property type="entry name" value="Vanillyl-alcohol Oxidase, Chain A, domain 4"/>
    <property type="match status" value="1"/>
</dbReference>
<evidence type="ECO:0000256" key="1">
    <source>
        <dbReference type="ARBA" id="ARBA00022630"/>
    </source>
</evidence>